<keyword evidence="3" id="KW-0017">Alkaloid metabolism</keyword>
<organism evidence="6 7">
    <name type="scientific">Ruegeria meonggei</name>
    <dbReference type="NCBI Taxonomy" id="1446476"/>
    <lineage>
        <taxon>Bacteria</taxon>
        <taxon>Pseudomonadati</taxon>
        <taxon>Pseudomonadota</taxon>
        <taxon>Alphaproteobacteria</taxon>
        <taxon>Rhodobacterales</taxon>
        <taxon>Roseobacteraceae</taxon>
        <taxon>Ruegeria</taxon>
    </lineage>
</organism>
<dbReference type="OrthoDB" id="109735at2"/>
<evidence type="ECO:0000256" key="3">
    <source>
        <dbReference type="ARBA" id="ARBA00022589"/>
    </source>
</evidence>
<dbReference type="PANTHER" id="PTHR43162">
    <property type="match status" value="1"/>
</dbReference>
<dbReference type="AlphaFoldDB" id="A0A1X7A9W1"/>
<dbReference type="EMBL" id="FWFP01000014">
    <property type="protein sequence ID" value="SLN73590.1"/>
    <property type="molecule type" value="Genomic_DNA"/>
</dbReference>
<gene>
    <name evidence="6" type="primary">azoB_2</name>
    <name evidence="6" type="ORF">RUM8411_03892</name>
</gene>
<proteinExistence type="inferred from homology"/>
<dbReference type="GO" id="GO:0016491">
    <property type="term" value="F:oxidoreductase activity"/>
    <property type="evidence" value="ECO:0007669"/>
    <property type="project" value="UniProtKB-KW"/>
</dbReference>
<evidence type="ECO:0000256" key="1">
    <source>
        <dbReference type="ARBA" id="ARBA00005107"/>
    </source>
</evidence>
<evidence type="ECO:0000259" key="5">
    <source>
        <dbReference type="Pfam" id="PF05368"/>
    </source>
</evidence>
<sequence length="277" mass="29656">MTNTILVTGGTGKTGSRVVEQLKAKGVSPHVGTRSPKGENDARFDWKDPSTFDAAFEGVRAVYLVAPTDTVDSLGAMQSGLEAALAAGVQRFVLLSGSSLEEGGPMMGAVHAWLRSNAPEWSVLRPAWFMQNFSELHHRNPIRDEAAIYTATDDGRIGFIDAGDIAACAAALLVAGTVENTDYILTGPEAISYDVVAETLTYQLGRQISHDRLTVDELAERHQSLGLPEEYARALAAMDGAIAAGAEDRVTDNVQKLTGKVPASIVEFVQQNIEAWK</sequence>
<dbReference type="PANTHER" id="PTHR43162:SF1">
    <property type="entry name" value="PRESTALK A DIFFERENTIATION PROTEIN A"/>
    <property type="match status" value="1"/>
</dbReference>
<keyword evidence="7" id="KW-1185">Reference proteome</keyword>
<evidence type="ECO:0000313" key="7">
    <source>
        <dbReference type="Proteomes" id="UP000193778"/>
    </source>
</evidence>
<dbReference type="Proteomes" id="UP000193778">
    <property type="component" value="Unassembled WGS sequence"/>
</dbReference>
<feature type="domain" description="NmrA-like" evidence="5">
    <location>
        <begin position="1"/>
        <end position="241"/>
    </location>
</feature>
<evidence type="ECO:0000313" key="6">
    <source>
        <dbReference type="EMBL" id="SLN73590.1"/>
    </source>
</evidence>
<dbReference type="InterPro" id="IPR051604">
    <property type="entry name" value="Ergot_Alk_Oxidoreductase"/>
</dbReference>
<name>A0A1X7A9W1_9RHOB</name>
<comment type="similarity">
    <text evidence="2">Belongs to the fgaFS/easG family.</text>
</comment>
<protein>
    <submittedName>
        <fullName evidence="6">NAD(P)H azoreductase</fullName>
        <ecNumber evidence="6">1.7.-.-</ecNumber>
    </submittedName>
</protein>
<keyword evidence="4 6" id="KW-0560">Oxidoreductase</keyword>
<dbReference type="InterPro" id="IPR019901">
    <property type="entry name" value="Ergot_alkaloid_biosynthesis"/>
</dbReference>
<evidence type="ECO:0000256" key="4">
    <source>
        <dbReference type="ARBA" id="ARBA00023002"/>
    </source>
</evidence>
<reference evidence="7" key="1">
    <citation type="submission" date="2017-03" db="EMBL/GenBank/DDBJ databases">
        <authorList>
            <person name="Rodrigo-Torres L."/>
            <person name="Arahal R.D."/>
            <person name="Lucena T."/>
        </authorList>
    </citation>
    <scope>NUCLEOTIDE SEQUENCE [LARGE SCALE GENOMIC DNA]</scope>
    <source>
        <strain evidence="7">CECT 8411</strain>
    </source>
</reference>
<dbReference type="RefSeq" id="WP_085824352.1">
    <property type="nucleotide sequence ID" value="NZ_FWFP01000014.1"/>
</dbReference>
<comment type="pathway">
    <text evidence="1">Alkaloid biosynthesis; ergot alkaloid biosynthesis.</text>
</comment>
<dbReference type="SUPFAM" id="SSF51735">
    <property type="entry name" value="NAD(P)-binding Rossmann-fold domains"/>
    <property type="match status" value="1"/>
</dbReference>
<dbReference type="InterPro" id="IPR036291">
    <property type="entry name" value="NAD(P)-bd_dom_sf"/>
</dbReference>
<evidence type="ECO:0000256" key="2">
    <source>
        <dbReference type="ARBA" id="ARBA00005372"/>
    </source>
</evidence>
<dbReference type="GO" id="GO:0009820">
    <property type="term" value="P:alkaloid metabolic process"/>
    <property type="evidence" value="ECO:0007669"/>
    <property type="project" value="UniProtKB-KW"/>
</dbReference>
<dbReference type="Pfam" id="PF05368">
    <property type="entry name" value="NmrA"/>
    <property type="match status" value="1"/>
</dbReference>
<dbReference type="InterPro" id="IPR008030">
    <property type="entry name" value="NmrA-like"/>
</dbReference>
<dbReference type="NCBIfam" id="TIGR03649">
    <property type="entry name" value="ergot_EASG"/>
    <property type="match status" value="1"/>
</dbReference>
<dbReference type="Gene3D" id="3.40.50.720">
    <property type="entry name" value="NAD(P)-binding Rossmann-like Domain"/>
    <property type="match status" value="1"/>
</dbReference>
<accession>A0A1X7A9W1</accession>
<dbReference type="Gene3D" id="3.90.25.10">
    <property type="entry name" value="UDP-galactose 4-epimerase, domain 1"/>
    <property type="match status" value="1"/>
</dbReference>
<dbReference type="EC" id="1.7.-.-" evidence="6"/>